<gene>
    <name evidence="1" type="ORF">M9Y10_015368</name>
</gene>
<protein>
    <recommendedName>
        <fullName evidence="3">DUF3447 domain-containing protein</fullName>
    </recommendedName>
</protein>
<comment type="caution">
    <text evidence="1">The sequence shown here is derived from an EMBL/GenBank/DDBJ whole genome shotgun (WGS) entry which is preliminary data.</text>
</comment>
<proteinExistence type="predicted"/>
<keyword evidence="2" id="KW-1185">Reference proteome</keyword>
<reference evidence="1 2" key="1">
    <citation type="submission" date="2024-04" db="EMBL/GenBank/DDBJ databases">
        <title>Tritrichomonas musculus Genome.</title>
        <authorList>
            <person name="Alves-Ferreira E."/>
            <person name="Grigg M."/>
            <person name="Lorenzi H."/>
            <person name="Galac M."/>
        </authorList>
    </citation>
    <scope>NUCLEOTIDE SEQUENCE [LARGE SCALE GENOMIC DNA]</scope>
    <source>
        <strain evidence="1 2">EAF2021</strain>
    </source>
</reference>
<evidence type="ECO:0000313" key="1">
    <source>
        <dbReference type="EMBL" id="KAK8897422.1"/>
    </source>
</evidence>
<evidence type="ECO:0008006" key="3">
    <source>
        <dbReference type="Google" id="ProtNLM"/>
    </source>
</evidence>
<accession>A0ABR2L3X2</accession>
<organism evidence="1 2">
    <name type="scientific">Tritrichomonas musculus</name>
    <dbReference type="NCBI Taxonomy" id="1915356"/>
    <lineage>
        <taxon>Eukaryota</taxon>
        <taxon>Metamonada</taxon>
        <taxon>Parabasalia</taxon>
        <taxon>Tritrichomonadida</taxon>
        <taxon>Tritrichomonadidae</taxon>
        <taxon>Tritrichomonas</taxon>
    </lineage>
</organism>
<evidence type="ECO:0000313" key="2">
    <source>
        <dbReference type="Proteomes" id="UP001470230"/>
    </source>
</evidence>
<sequence length="372" mass="44565">MKELQKLLICYIDNPVDYDLDFSNLVNFIKNEKVNENLEEQKEFFYLLLKIANNHSRQHNFRSKIENLLLYYSEEIKQHFSATEIIDIFKNNQLLIHLLITNKIITVDRSIANLIIEKSEIKGSSSYLIFFYTEIEHFIEKEFLEIIKEDINKIDSDIFNNFEVKRQKGENDCYLSLLIRNDSVEEFVAYVNRANLPLKTTTIKPSIFETNSFLQNKTPTLIEYATFFASIQIFQFLRYNNVELKSSLWLYAIHSNNPEFIHILEENKVKPPEESYKICVFEGIKCHHNEIVDYIIDTFLYDDAIDVSEISIRYHNYAYFPNDLFQRDTFYYLYQNKYLTLVDLFMEKKKNEIEQEIISIHFNLIMKFIIFV</sequence>
<name>A0ABR2L3X2_9EUKA</name>
<dbReference type="Proteomes" id="UP001470230">
    <property type="component" value="Unassembled WGS sequence"/>
</dbReference>
<dbReference type="EMBL" id="JAPFFF010000002">
    <property type="protein sequence ID" value="KAK8897422.1"/>
    <property type="molecule type" value="Genomic_DNA"/>
</dbReference>